<name>A0A179D6T4_9BACT</name>
<dbReference type="InterPro" id="IPR046866">
    <property type="entry name" value="FapA_N"/>
</dbReference>
<dbReference type="Pfam" id="PF20250">
    <property type="entry name" value="FapA_N"/>
    <property type="match status" value="1"/>
</dbReference>
<dbReference type="RefSeq" id="WP_068668592.1">
    <property type="nucleotide sequence ID" value="NZ_LWLG01000001.1"/>
</dbReference>
<gene>
    <name evidence="3" type="ORF">TDIS_0322</name>
</gene>
<comment type="caution">
    <text evidence="3">The sequence shown here is derived from an EMBL/GenBank/DDBJ whole genome shotgun (WGS) entry which is preliminary data.</text>
</comment>
<evidence type="ECO:0000259" key="2">
    <source>
        <dbReference type="Pfam" id="PF20250"/>
    </source>
</evidence>
<dbReference type="Pfam" id="PF03961">
    <property type="entry name" value="FapA"/>
    <property type="match status" value="1"/>
</dbReference>
<dbReference type="InterPro" id="IPR005646">
    <property type="entry name" value="FapA"/>
</dbReference>
<dbReference type="PANTHER" id="PTHR38032:SF1">
    <property type="entry name" value="RNA-BINDING PROTEIN KHPB N-TERMINAL DOMAIN-CONTAINING PROTEIN"/>
    <property type="match status" value="1"/>
</dbReference>
<proteinExistence type="predicted"/>
<feature type="domain" description="Flagellar Assembly Protein A N-terminal region" evidence="2">
    <location>
        <begin position="13"/>
        <end position="147"/>
    </location>
</feature>
<protein>
    <recommendedName>
        <fullName evidence="2">Flagellar Assembly Protein A N-terminal region domain-containing protein</fullName>
    </recommendedName>
</protein>
<reference evidence="3 4" key="1">
    <citation type="submission" date="2016-04" db="EMBL/GenBank/DDBJ databases">
        <title>Genome analysis of Thermosulfurimonas dismutans, the first thermophilic sulfur-disproportionating bacterium of the phylum Thermodesulfobacteria.</title>
        <authorList>
            <person name="Mardanov A.V."/>
            <person name="Beletsky A.V."/>
            <person name="Kadnikov V.V."/>
            <person name="Slobodkin A.I."/>
            <person name="Ravin N.V."/>
        </authorList>
    </citation>
    <scope>NUCLEOTIDE SEQUENCE [LARGE SCALE GENOMIC DNA]</scope>
    <source>
        <strain evidence="3 4">S95</strain>
    </source>
</reference>
<organism evidence="3 4">
    <name type="scientific">Thermosulfurimonas dismutans</name>
    <dbReference type="NCBI Taxonomy" id="999894"/>
    <lineage>
        <taxon>Bacteria</taxon>
        <taxon>Pseudomonadati</taxon>
        <taxon>Thermodesulfobacteriota</taxon>
        <taxon>Thermodesulfobacteria</taxon>
        <taxon>Thermodesulfobacteriales</taxon>
        <taxon>Thermodesulfobacteriaceae</taxon>
        <taxon>Thermosulfurimonas</taxon>
    </lineage>
</organism>
<accession>A0A179D6T4</accession>
<dbReference type="OrthoDB" id="9775837at2"/>
<dbReference type="GO" id="GO:0000902">
    <property type="term" value="P:cell morphogenesis"/>
    <property type="evidence" value="ECO:0007669"/>
    <property type="project" value="InterPro"/>
</dbReference>
<dbReference type="EMBL" id="LWLG01000001">
    <property type="protein sequence ID" value="OAQ21804.1"/>
    <property type="molecule type" value="Genomic_DNA"/>
</dbReference>
<dbReference type="AlphaFoldDB" id="A0A179D6T4"/>
<evidence type="ECO:0000313" key="3">
    <source>
        <dbReference type="EMBL" id="OAQ21804.1"/>
    </source>
</evidence>
<evidence type="ECO:0000256" key="1">
    <source>
        <dbReference type="SAM" id="Coils"/>
    </source>
</evidence>
<dbReference type="InterPro" id="IPR016098">
    <property type="entry name" value="CAP/MinC_C"/>
</dbReference>
<keyword evidence="4" id="KW-1185">Reference proteome</keyword>
<dbReference type="Proteomes" id="UP000078390">
    <property type="component" value="Unassembled WGS sequence"/>
</dbReference>
<evidence type="ECO:0000313" key="4">
    <source>
        <dbReference type="Proteomes" id="UP000078390"/>
    </source>
</evidence>
<feature type="coiled-coil region" evidence="1">
    <location>
        <begin position="411"/>
        <end position="438"/>
    </location>
</feature>
<dbReference type="InterPro" id="IPR046865">
    <property type="entry name" value="FapA_b_solenoid"/>
</dbReference>
<dbReference type="Gene3D" id="2.160.20.70">
    <property type="match status" value="1"/>
</dbReference>
<dbReference type="SUPFAM" id="SSF63848">
    <property type="entry name" value="Cell-division inhibitor MinC, C-terminal domain"/>
    <property type="match status" value="1"/>
</dbReference>
<dbReference type="InterPro" id="IPR036145">
    <property type="entry name" value="MinC_C_sf"/>
</dbReference>
<sequence length="481" mass="53215">MGQTVLELEGGYQLKTSPDGMEAWIEVPPGTTFKDFSRLKEQLESLGLQNLLDPPILEEGRLIVARGKPPQDGEDGRIEFLVDFSQGPREISPHRVDWREVNALVSVPAGTPVARVLPPSPGIPGLTVWGEPVPPKPGKKVHIKIESRAEDKDIEAIEKELRELEQEKVRADLILGPGLKYEIKEGLIVAREGGFLELKERRLRLYSVYTLEGDVDWNTGNIYFHGKKLTINGSVKRGFKVESQGDLEIKGDIEDGAAIRAEGALFIFGIIKGERIEIFAGREAILNIVEYATLKVKGNLNVTGYLLQVRAIVGGMLSVIGEKGIIGGEIYTEGSATVSVVGSSAFVRTLIKVGYSYEVAEEVERLEKEFSKLDEATDKLKDLLVKGIRLAKAGKLSPEKKEMLKQLHAFLKKKIIEMADIKEKIKSLEEHIDKGEYAILQITVKAYPNVIVGIGKYSMLLKKEHGPGIFCLQGKKIVFRG</sequence>
<dbReference type="STRING" id="999894.TDIS_0322"/>
<keyword evidence="1" id="KW-0175">Coiled coil</keyword>
<feature type="coiled-coil region" evidence="1">
    <location>
        <begin position="147"/>
        <end position="174"/>
    </location>
</feature>
<dbReference type="PANTHER" id="PTHR38032">
    <property type="entry name" value="POLYMERASE-RELATED"/>
    <property type="match status" value="1"/>
</dbReference>